<comment type="caution">
    <text evidence="1">The sequence shown here is derived from an EMBL/GenBank/DDBJ whole genome shotgun (WGS) entry which is preliminary data.</text>
</comment>
<name>A0ACB1ADR4_MELEN</name>
<evidence type="ECO:0000313" key="2">
    <source>
        <dbReference type="Proteomes" id="UP001497535"/>
    </source>
</evidence>
<dbReference type="Proteomes" id="UP001497535">
    <property type="component" value="Unassembled WGS sequence"/>
</dbReference>
<proteinExistence type="predicted"/>
<accession>A0ACB1ADR4</accession>
<evidence type="ECO:0000313" key="1">
    <source>
        <dbReference type="EMBL" id="CAK5088687.1"/>
    </source>
</evidence>
<gene>
    <name evidence="1" type="ORF">MENTE1834_LOCUS36355</name>
</gene>
<sequence length="246" mass="28033">MSTPKTGKRPKINKIFENSTSFTHSPPLSQQNIISISKCVVELLKPTIEQLIRSIINEIKTTPTNTKTEQTPWGSHPFSNNNQNSPPIQHLIDISNFNASNSDIVIAKSKTAVVEKFPESDGDVAALKEIVKECGLEKDLDEKGIHRHGTNKNNFKPQIFKIHFISTKSRDKFIKSYRKIVKSNPNKYPQQSFSRRDLSPPELKLLYSLRKQAFNANLNCKLYKYIVVDLTIIELSDPKPLHNRQP</sequence>
<protein>
    <submittedName>
        <fullName evidence="1">Uncharacterized protein</fullName>
    </submittedName>
</protein>
<reference evidence="1" key="1">
    <citation type="submission" date="2023-11" db="EMBL/GenBank/DDBJ databases">
        <authorList>
            <person name="Poullet M."/>
        </authorList>
    </citation>
    <scope>NUCLEOTIDE SEQUENCE</scope>
    <source>
        <strain evidence="1">E1834</strain>
    </source>
</reference>
<keyword evidence="2" id="KW-1185">Reference proteome</keyword>
<organism evidence="1 2">
    <name type="scientific">Meloidogyne enterolobii</name>
    <name type="common">Root-knot nematode worm</name>
    <name type="synonym">Meloidogyne mayaguensis</name>
    <dbReference type="NCBI Taxonomy" id="390850"/>
    <lineage>
        <taxon>Eukaryota</taxon>
        <taxon>Metazoa</taxon>
        <taxon>Ecdysozoa</taxon>
        <taxon>Nematoda</taxon>
        <taxon>Chromadorea</taxon>
        <taxon>Rhabditida</taxon>
        <taxon>Tylenchina</taxon>
        <taxon>Tylenchomorpha</taxon>
        <taxon>Tylenchoidea</taxon>
        <taxon>Meloidogynidae</taxon>
        <taxon>Meloidogyninae</taxon>
        <taxon>Meloidogyne</taxon>
    </lineage>
</organism>
<dbReference type="EMBL" id="CAVMJV010000073">
    <property type="protein sequence ID" value="CAK5088687.1"/>
    <property type="molecule type" value="Genomic_DNA"/>
</dbReference>